<name>A0A1E5QJC1_9CYAN</name>
<dbReference type="RefSeq" id="WP_069967540.1">
    <property type="nucleotide sequence ID" value="NZ_CM124774.1"/>
</dbReference>
<keyword evidence="2" id="KW-0964">Secreted</keyword>
<dbReference type="GO" id="GO:0005509">
    <property type="term" value="F:calcium ion binding"/>
    <property type="evidence" value="ECO:0007669"/>
    <property type="project" value="InterPro"/>
</dbReference>
<dbReference type="PANTHER" id="PTHR38340:SF1">
    <property type="entry name" value="S-LAYER PROTEIN"/>
    <property type="match status" value="1"/>
</dbReference>
<gene>
    <name evidence="3" type="ORF">BH720_12460</name>
</gene>
<dbReference type="InterPro" id="IPR011049">
    <property type="entry name" value="Serralysin-like_metalloprot_C"/>
</dbReference>
<dbReference type="InterPro" id="IPR050557">
    <property type="entry name" value="RTX_toxin/Mannuronan_C5-epim"/>
</dbReference>
<dbReference type="InterPro" id="IPR001343">
    <property type="entry name" value="Hemolysn_Ca-bd"/>
</dbReference>
<dbReference type="PROSITE" id="PS00330">
    <property type="entry name" value="HEMOLYSIN_CALCIUM"/>
    <property type="match status" value="2"/>
</dbReference>
<evidence type="ECO:0000256" key="1">
    <source>
        <dbReference type="ARBA" id="ARBA00004613"/>
    </source>
</evidence>
<dbReference type="PANTHER" id="PTHR38340">
    <property type="entry name" value="S-LAYER PROTEIN"/>
    <property type="match status" value="1"/>
</dbReference>
<proteinExistence type="predicted"/>
<dbReference type="STRING" id="1781255.BH720_12460"/>
<dbReference type="InterPro" id="IPR018511">
    <property type="entry name" value="Hemolysin-typ_Ca-bd_CS"/>
</dbReference>
<dbReference type="GO" id="GO:0005576">
    <property type="term" value="C:extracellular region"/>
    <property type="evidence" value="ECO:0007669"/>
    <property type="project" value="UniProtKB-SubCell"/>
</dbReference>
<evidence type="ECO:0008006" key="4">
    <source>
        <dbReference type="Google" id="ProtNLM"/>
    </source>
</evidence>
<dbReference type="PRINTS" id="PR00313">
    <property type="entry name" value="CABNDNGRPT"/>
</dbReference>
<accession>A0A1E5QJC1</accession>
<dbReference type="Pfam" id="PF00353">
    <property type="entry name" value="HemolysinCabind"/>
    <property type="match status" value="2"/>
</dbReference>
<dbReference type="Gene3D" id="2.150.10.10">
    <property type="entry name" value="Serralysin-like metalloprotease, C-terminal"/>
    <property type="match status" value="2"/>
</dbReference>
<dbReference type="AlphaFoldDB" id="A0A1E5QJC1"/>
<comment type="caution">
    <text evidence="3">The sequence shown here is derived from an EMBL/GenBank/DDBJ whole genome shotgun (WGS) entry which is preliminary data.</text>
</comment>
<comment type="subcellular location">
    <subcellularLocation>
        <location evidence="1">Secreted</location>
    </subcellularLocation>
</comment>
<organism evidence="3">
    <name type="scientific">Desertifilum tharense IPPAS B-1220</name>
    <dbReference type="NCBI Taxonomy" id="1781255"/>
    <lineage>
        <taxon>Bacteria</taxon>
        <taxon>Bacillati</taxon>
        <taxon>Cyanobacteriota</taxon>
        <taxon>Cyanophyceae</taxon>
        <taxon>Desertifilales</taxon>
        <taxon>Desertifilaceae</taxon>
        <taxon>Desertifilum</taxon>
    </lineage>
</organism>
<reference evidence="3" key="1">
    <citation type="submission" date="2016-09" db="EMBL/GenBank/DDBJ databases">
        <title>Draft genome of thermotolerant cyanobacterium Desertifilum sp. strain IPPAS B-1220.</title>
        <authorList>
            <person name="Sinetova M.A."/>
            <person name="Bolakhan K."/>
            <person name="Zayadan B.K."/>
            <person name="Mironov K.S."/>
            <person name="Ustinova V."/>
            <person name="Kupriyanova E.V."/>
            <person name="Sidorov R.A."/>
            <person name="Skrypnik A.N."/>
            <person name="Gogoleva N.E."/>
            <person name="Gogolev Y.V."/>
            <person name="Los D.A."/>
        </authorList>
    </citation>
    <scope>NUCLEOTIDE SEQUENCE [LARGE SCALE GENOMIC DNA]</scope>
    <source>
        <strain evidence="3">IPPAS B-1220</strain>
    </source>
</reference>
<evidence type="ECO:0000313" key="3">
    <source>
        <dbReference type="EMBL" id="OEJ74789.1"/>
    </source>
</evidence>
<dbReference type="EMBL" id="MJGC01000060">
    <property type="protein sequence ID" value="OEJ74789.1"/>
    <property type="molecule type" value="Genomic_DNA"/>
</dbReference>
<dbReference type="OrthoDB" id="467794at2"/>
<sequence>MSSIPIPDPSNILRLLGTELADNFTLSSGQLLGRTQGLWLLGGNDNVQGSNDAEVILGNRGDDFIAGGGGGDRLLGGKDNDILRGEDGDDLLRGDVGNDVLYGGAGKDTLRGGRDNDSLFGGDGNDLLIGDLGVDTLHGEAGSDTLVLRADLANFDINQVDRLIYNDAEDYIGLTQGLTFADLVFDDLFNFTGGAANDTVIRLKTTGQALGIVLDVAASTFNAIDFVSITDADLQIGSNPFF</sequence>
<dbReference type="SUPFAM" id="SSF51120">
    <property type="entry name" value="beta-Roll"/>
    <property type="match status" value="1"/>
</dbReference>
<evidence type="ECO:0000256" key="2">
    <source>
        <dbReference type="ARBA" id="ARBA00022525"/>
    </source>
</evidence>
<protein>
    <recommendedName>
        <fullName evidence="4">Calcium-binding protein</fullName>
    </recommendedName>
</protein>